<accession>A0ABQ6JK86</accession>
<dbReference type="PANTHER" id="PTHR21661:SF35">
    <property type="entry name" value="EPOXIDE HYDROLASE"/>
    <property type="match status" value="1"/>
</dbReference>
<keyword evidence="5" id="KW-1185">Reference proteome</keyword>
<organism evidence="4 5">
    <name type="scientific">Angustibacter aerolatus</name>
    <dbReference type="NCBI Taxonomy" id="1162965"/>
    <lineage>
        <taxon>Bacteria</taxon>
        <taxon>Bacillati</taxon>
        <taxon>Actinomycetota</taxon>
        <taxon>Actinomycetes</taxon>
        <taxon>Kineosporiales</taxon>
        <taxon>Kineosporiaceae</taxon>
    </lineage>
</organism>
<keyword evidence="2" id="KW-0378">Hydrolase</keyword>
<dbReference type="Proteomes" id="UP001157017">
    <property type="component" value="Unassembled WGS sequence"/>
</dbReference>
<sequence length="206" mass="23131">MTGAAGSPPPSAPVAPTAWRPCTRSRRTSASRLTRGRLTETEQRWVDETRRFWRFGSGYSLEQSTRPQTIGYGLVDSPVALLTWVLDKFWAWTDHTGDVETAVGRDRILDTVTLYWLSATGASSARFYWENFPANRAARPVDVPTAVTIFPGDMEKPPRPWVEQRFTNLTSWTEVERGGHFPMLEVPDLYAESLRHAFSGPQAGDA</sequence>
<dbReference type="SUPFAM" id="SSF53474">
    <property type="entry name" value="alpha/beta-Hydrolases"/>
    <property type="match status" value="1"/>
</dbReference>
<dbReference type="EMBL" id="BSUZ01000001">
    <property type="protein sequence ID" value="GMA87650.1"/>
    <property type="molecule type" value="Genomic_DNA"/>
</dbReference>
<name>A0ABQ6JK86_9ACTN</name>
<dbReference type="PANTHER" id="PTHR21661">
    <property type="entry name" value="EPOXIDE HYDROLASE 1-RELATED"/>
    <property type="match status" value="1"/>
</dbReference>
<proteinExistence type="inferred from homology"/>
<evidence type="ECO:0000256" key="3">
    <source>
        <dbReference type="SAM" id="MobiDB-lite"/>
    </source>
</evidence>
<gene>
    <name evidence="4" type="ORF">GCM10025868_29000</name>
</gene>
<evidence type="ECO:0000256" key="1">
    <source>
        <dbReference type="ARBA" id="ARBA00010088"/>
    </source>
</evidence>
<dbReference type="Gene3D" id="3.40.50.1820">
    <property type="entry name" value="alpha/beta hydrolase"/>
    <property type="match status" value="1"/>
</dbReference>
<dbReference type="InterPro" id="IPR029058">
    <property type="entry name" value="AB_hydrolase_fold"/>
</dbReference>
<comment type="similarity">
    <text evidence="1">Belongs to the peptidase S33 family.</text>
</comment>
<comment type="caution">
    <text evidence="4">The sequence shown here is derived from an EMBL/GenBank/DDBJ whole genome shotgun (WGS) entry which is preliminary data.</text>
</comment>
<protein>
    <recommendedName>
        <fullName evidence="6">Epoxide hydrolase</fullName>
    </recommendedName>
</protein>
<evidence type="ECO:0000313" key="5">
    <source>
        <dbReference type="Proteomes" id="UP001157017"/>
    </source>
</evidence>
<evidence type="ECO:0000313" key="4">
    <source>
        <dbReference type="EMBL" id="GMA87650.1"/>
    </source>
</evidence>
<reference evidence="5" key="1">
    <citation type="journal article" date="2019" name="Int. J. Syst. Evol. Microbiol.">
        <title>The Global Catalogue of Microorganisms (GCM) 10K type strain sequencing project: providing services to taxonomists for standard genome sequencing and annotation.</title>
        <authorList>
            <consortium name="The Broad Institute Genomics Platform"/>
            <consortium name="The Broad Institute Genome Sequencing Center for Infectious Disease"/>
            <person name="Wu L."/>
            <person name="Ma J."/>
        </authorList>
    </citation>
    <scope>NUCLEOTIDE SEQUENCE [LARGE SCALE GENOMIC DNA]</scope>
    <source>
        <strain evidence="5">NBRC 108730</strain>
    </source>
</reference>
<feature type="region of interest" description="Disordered" evidence="3">
    <location>
        <begin position="1"/>
        <end position="33"/>
    </location>
</feature>
<evidence type="ECO:0008006" key="6">
    <source>
        <dbReference type="Google" id="ProtNLM"/>
    </source>
</evidence>
<evidence type="ECO:0000256" key="2">
    <source>
        <dbReference type="ARBA" id="ARBA00022801"/>
    </source>
</evidence>